<organism evidence="2 3">
    <name type="scientific">Gordonia tangerina</name>
    <dbReference type="NCBI Taxonomy" id="2911060"/>
    <lineage>
        <taxon>Bacteria</taxon>
        <taxon>Bacillati</taxon>
        <taxon>Actinomycetota</taxon>
        <taxon>Actinomycetes</taxon>
        <taxon>Mycobacteriales</taxon>
        <taxon>Gordoniaceae</taxon>
        <taxon>Gordonia</taxon>
    </lineage>
</organism>
<gene>
    <name evidence="2" type="ORF">L1892_00945</name>
</gene>
<dbReference type="EMBL" id="JAKGCU010000001">
    <property type="protein sequence ID" value="MCF3936948.1"/>
    <property type="molecule type" value="Genomic_DNA"/>
</dbReference>
<accession>A0ABS9DGG0</accession>
<name>A0ABS9DGG0_9ACTN</name>
<evidence type="ECO:0000313" key="3">
    <source>
        <dbReference type="Proteomes" id="UP001108089"/>
    </source>
</evidence>
<reference evidence="2" key="1">
    <citation type="submission" date="2022-01" db="EMBL/GenBank/DDBJ databases">
        <title>Gordonia xiamenensis sp. nov., isolated from surface seawater in Xiamen.</title>
        <authorList>
            <person name="He Y.F."/>
        </authorList>
    </citation>
    <scope>NUCLEOTIDE SEQUENCE</scope>
    <source>
        <strain evidence="2">GW1C4-4</strain>
    </source>
</reference>
<dbReference type="RefSeq" id="WP_235721571.1">
    <property type="nucleotide sequence ID" value="NZ_JAKGCU010000001.1"/>
</dbReference>
<comment type="caution">
    <text evidence="2">The sequence shown here is derived from an EMBL/GenBank/DDBJ whole genome shotgun (WGS) entry which is preliminary data.</text>
</comment>
<keyword evidence="3" id="KW-1185">Reference proteome</keyword>
<protein>
    <submittedName>
        <fullName evidence="2">Uncharacterized protein</fullName>
    </submittedName>
</protein>
<proteinExistence type="predicted"/>
<evidence type="ECO:0000313" key="2">
    <source>
        <dbReference type="EMBL" id="MCF3936948.1"/>
    </source>
</evidence>
<dbReference type="Proteomes" id="UP001108089">
    <property type="component" value="Unassembled WGS sequence"/>
</dbReference>
<keyword evidence="1" id="KW-0175">Coiled coil</keyword>
<evidence type="ECO:0000256" key="1">
    <source>
        <dbReference type="SAM" id="Coils"/>
    </source>
</evidence>
<sequence>MTGDKKFGSNALEPCVAMPEITAAPNPLDWGQPVDGLGVLSEQGKWAARAADARKAAESLKNAVEIVEPLIKGNYFGQDCEEGAALRDSLLALVGAEGSWRNELVNQIVRLEQLADQCENAAKELAATDQDSAAELSRDQ</sequence>
<feature type="coiled-coil region" evidence="1">
    <location>
        <begin position="101"/>
        <end position="131"/>
    </location>
</feature>